<organism evidence="6">
    <name type="scientific">Myoviridae sp. ctqMr7</name>
    <dbReference type="NCBI Taxonomy" id="2823552"/>
    <lineage>
        <taxon>Viruses</taxon>
        <taxon>Duplodnaviria</taxon>
        <taxon>Heunggongvirae</taxon>
        <taxon>Uroviricota</taxon>
        <taxon>Caudoviricetes</taxon>
    </lineage>
</organism>
<accession>A0A8S5LH61</accession>
<dbReference type="InterPro" id="IPR006517">
    <property type="entry name" value="Phage_terminase_lsu-like_C"/>
</dbReference>
<dbReference type="Gene3D" id="3.40.50.300">
    <property type="entry name" value="P-loop containing nucleotide triphosphate hydrolases"/>
    <property type="match status" value="1"/>
</dbReference>
<protein>
    <submittedName>
        <fullName evidence="6">Large Terminase</fullName>
    </submittedName>
</protein>
<dbReference type="Pfam" id="PF17289">
    <property type="entry name" value="Terminase_6C"/>
    <property type="match status" value="1"/>
</dbReference>
<dbReference type="EMBL" id="BK014721">
    <property type="protein sequence ID" value="DAD69437.1"/>
    <property type="molecule type" value="Genomic_DNA"/>
</dbReference>
<keyword evidence="1" id="KW-1188">Viral release from host cell</keyword>
<name>A0A8S5LH61_9CAUD</name>
<feature type="domain" description="Terminase large subunit gp17-like C-terminal" evidence="5">
    <location>
        <begin position="336"/>
        <end position="476"/>
    </location>
</feature>
<evidence type="ECO:0000256" key="3">
    <source>
        <dbReference type="ARBA" id="ARBA00022840"/>
    </source>
</evidence>
<keyword evidence="2" id="KW-0547">Nucleotide-binding</keyword>
<keyword evidence="4" id="KW-0231">Viral genome packaging</keyword>
<proteinExistence type="predicted"/>
<evidence type="ECO:0000256" key="4">
    <source>
        <dbReference type="ARBA" id="ARBA00023219"/>
    </source>
</evidence>
<evidence type="ECO:0000259" key="5">
    <source>
        <dbReference type="Pfam" id="PF17289"/>
    </source>
</evidence>
<dbReference type="InterPro" id="IPR027417">
    <property type="entry name" value="P-loop_NTPase"/>
</dbReference>
<keyword evidence="3" id="KW-0067">ATP-binding</keyword>
<evidence type="ECO:0000256" key="2">
    <source>
        <dbReference type="ARBA" id="ARBA00022741"/>
    </source>
</evidence>
<evidence type="ECO:0000256" key="1">
    <source>
        <dbReference type="ARBA" id="ARBA00022612"/>
    </source>
</evidence>
<dbReference type="GO" id="GO:0005524">
    <property type="term" value="F:ATP binding"/>
    <property type="evidence" value="ECO:0007669"/>
    <property type="project" value="UniProtKB-KW"/>
</dbReference>
<dbReference type="NCBIfam" id="TIGR01630">
    <property type="entry name" value="psiM2_ORF9"/>
    <property type="match status" value="1"/>
</dbReference>
<evidence type="ECO:0000313" key="6">
    <source>
        <dbReference type="EMBL" id="DAD69437.1"/>
    </source>
</evidence>
<dbReference type="Gene3D" id="3.30.420.240">
    <property type="match status" value="1"/>
</dbReference>
<sequence length="493" mass="56199">MPSSTKQSLANKELTRADILRICEKYRHDKTFLRKVLRGIFKRPENIHLFGWFISKEYIELETPDFHKQILREISGQNSRVAICAPRGHAKSTIVNFTYALWATVQQKVRFGLIISDTVTQSVEFVNALRDEIDSNIRLKWLYGDLTGELWRDGDIKTASGVRWTAKGAGMKIRGIRDGSARPDLIIFDDLENDEQVATAYQRKKLKDWFRKAAMPALSRKGRIIMIGTILHYDSLLQNILDGKEGFRSWRTMLFSAIMKDKKGEEFALWPEHMNLEELKALRDDPNHPKYVGSIVFAQEYQNKPLSEDDLIVKPENIKWIDELPENTVIRRTVLAIDPAVSQRDTADPTAKVVASFDQFGNVFVRYVGNDRFSVSENGADIQRLNARFSPERIGIEEGALGLVFKDLLAGLPLVGLKANADKTSRLISVSRFFESGKIYFLQNANKIQDLHDQLMEFPNGAHDDMVDAMVYAIRMLLVDGQKLVSAEDFVLS</sequence>
<dbReference type="InterPro" id="IPR035421">
    <property type="entry name" value="Terminase_6C"/>
</dbReference>
<reference evidence="6" key="1">
    <citation type="journal article" date="2021" name="Proc. Natl. Acad. Sci. U.S.A.">
        <title>A Catalog of Tens of Thousands of Viruses from Human Metagenomes Reveals Hidden Associations with Chronic Diseases.</title>
        <authorList>
            <person name="Tisza M.J."/>
            <person name="Buck C.B."/>
        </authorList>
    </citation>
    <scope>NUCLEOTIDE SEQUENCE</scope>
    <source>
        <strain evidence="6">CtqMr7</strain>
    </source>
</reference>